<reference evidence="2 3" key="1">
    <citation type="submission" date="2018-11" db="EMBL/GenBank/DDBJ databases">
        <title>Genomic Encyclopedia of Type Strains, Phase IV (KMG-IV): sequencing the most valuable type-strain genomes for metagenomic binning, comparative biology and taxonomic classification.</title>
        <authorList>
            <person name="Goeker M."/>
        </authorList>
    </citation>
    <scope>NUCLEOTIDE SEQUENCE [LARGE SCALE GENOMIC DNA]</scope>
    <source>
        <strain evidence="2 3">DSM 11977</strain>
    </source>
</reference>
<keyword evidence="3" id="KW-1185">Reference proteome</keyword>
<organism evidence="2 3">
    <name type="scientific">Methanobrevibacter gottschalkii DSM 11977</name>
    <dbReference type="NCBI Taxonomy" id="1122229"/>
    <lineage>
        <taxon>Archaea</taxon>
        <taxon>Methanobacteriati</taxon>
        <taxon>Methanobacteriota</taxon>
        <taxon>Methanomada group</taxon>
        <taxon>Methanobacteria</taxon>
        <taxon>Methanobacteriales</taxon>
        <taxon>Methanobacteriaceae</taxon>
        <taxon>Methanobrevibacter</taxon>
    </lineage>
</organism>
<proteinExistence type="predicted"/>
<comment type="caution">
    <text evidence="2">The sequence shown here is derived from an EMBL/GenBank/DDBJ whole genome shotgun (WGS) entry which is preliminary data.</text>
</comment>
<evidence type="ECO:0000313" key="3">
    <source>
        <dbReference type="Proteomes" id="UP000271783"/>
    </source>
</evidence>
<protein>
    <recommendedName>
        <fullName evidence="4">Phosphatidate cytidylyltransferase</fullName>
    </recommendedName>
</protein>
<dbReference type="EMBL" id="RKRG01000001">
    <property type="protein sequence ID" value="RPF53077.1"/>
    <property type="molecule type" value="Genomic_DNA"/>
</dbReference>
<feature type="transmembrane region" description="Helical" evidence="1">
    <location>
        <begin position="73"/>
        <end position="97"/>
    </location>
</feature>
<dbReference type="AlphaFoldDB" id="A0A3N5B703"/>
<evidence type="ECO:0000313" key="2">
    <source>
        <dbReference type="EMBL" id="RPF53077.1"/>
    </source>
</evidence>
<gene>
    <name evidence="2" type="ORF">EDC42_0645</name>
</gene>
<keyword evidence="1" id="KW-0812">Transmembrane</keyword>
<sequence length="110" mass="12920">MSFNEERGCLMKITICIYLLLLVIFTSLSILFSNKIFLELLPIIILVISIEHVRDYACIYEKYFKQNYSLFKLYLNVSTIPTILFAICCEALLRVYFNSSIILKYLKILT</sequence>
<name>A0A3N5B703_9EURY</name>
<accession>A0A3N5B703</accession>
<dbReference type="Proteomes" id="UP000271783">
    <property type="component" value="Unassembled WGS sequence"/>
</dbReference>
<feature type="transmembrane region" description="Helical" evidence="1">
    <location>
        <begin position="9"/>
        <end position="30"/>
    </location>
</feature>
<keyword evidence="1" id="KW-0472">Membrane</keyword>
<feature type="transmembrane region" description="Helical" evidence="1">
    <location>
        <begin position="36"/>
        <end position="53"/>
    </location>
</feature>
<evidence type="ECO:0008006" key="4">
    <source>
        <dbReference type="Google" id="ProtNLM"/>
    </source>
</evidence>
<keyword evidence="1" id="KW-1133">Transmembrane helix</keyword>
<evidence type="ECO:0000256" key="1">
    <source>
        <dbReference type="SAM" id="Phobius"/>
    </source>
</evidence>